<accession>A0A8G2EVM0</accession>
<keyword evidence="2 5" id="KW-0238">DNA-binding</keyword>
<dbReference type="PANTHER" id="PTHR46796">
    <property type="entry name" value="HTH-TYPE TRANSCRIPTIONAL ACTIVATOR RHAS-RELATED"/>
    <property type="match status" value="1"/>
</dbReference>
<name>A0A8G2EVM0_9PROT</name>
<dbReference type="PANTHER" id="PTHR46796:SF6">
    <property type="entry name" value="ARAC SUBFAMILY"/>
    <property type="match status" value="1"/>
</dbReference>
<dbReference type="EMBL" id="FNBW01000007">
    <property type="protein sequence ID" value="SDF89699.1"/>
    <property type="molecule type" value="Genomic_DNA"/>
</dbReference>
<evidence type="ECO:0000259" key="4">
    <source>
        <dbReference type="PROSITE" id="PS01124"/>
    </source>
</evidence>
<sequence>MADQGIPRFSIVPGEVTPVEHFARLRQAVEPYVDSTPLRDVSRMPELPFIHQYHMGRLLFAETRMIHQRSRRDAGWIRRNDVGHVLVQAFITGGGASLHGGREYRTVPNGIVAANMCFELDAVLTDSHILTLVVPPEVIEEHLPVLRDVRGPLFAPGAAAGKVFADFLISLRRHLPDASRADAPVLTDAAIGLMASLLSKEDTSSAEASRGVLMAVQRHIDQRLGDFDLGADSLCAEFGLSRTSLFRMFEELGGVRGYIQRRRLMACFRALSEPRNRTRRIFDIALDYGFSNPSHLSVLFRSHFGMSPSEVREAAGDQFTQDGTAWRPPDGTGLSIPEQMRLWSRQLGSS</sequence>
<evidence type="ECO:0000256" key="3">
    <source>
        <dbReference type="ARBA" id="ARBA00023163"/>
    </source>
</evidence>
<dbReference type="SMART" id="SM00342">
    <property type="entry name" value="HTH_ARAC"/>
    <property type="match status" value="1"/>
</dbReference>
<dbReference type="Proteomes" id="UP000198615">
    <property type="component" value="Unassembled WGS sequence"/>
</dbReference>
<dbReference type="Pfam" id="PF12833">
    <property type="entry name" value="HTH_18"/>
    <property type="match status" value="1"/>
</dbReference>
<dbReference type="Gene3D" id="1.10.10.60">
    <property type="entry name" value="Homeodomain-like"/>
    <property type="match status" value="1"/>
</dbReference>
<keyword evidence="3" id="KW-0804">Transcription</keyword>
<reference evidence="5 6" key="1">
    <citation type="submission" date="2016-10" db="EMBL/GenBank/DDBJ databases">
        <authorList>
            <person name="Varghese N."/>
            <person name="Submissions S."/>
        </authorList>
    </citation>
    <scope>NUCLEOTIDE SEQUENCE [LARGE SCALE GENOMIC DNA]</scope>
    <source>
        <strain evidence="5 6">DSM 18839</strain>
    </source>
</reference>
<dbReference type="SUPFAM" id="SSF46689">
    <property type="entry name" value="Homeodomain-like"/>
    <property type="match status" value="1"/>
</dbReference>
<organism evidence="5 6">
    <name type="scientific">Thalassobaculum litoreum DSM 18839</name>
    <dbReference type="NCBI Taxonomy" id="1123362"/>
    <lineage>
        <taxon>Bacteria</taxon>
        <taxon>Pseudomonadati</taxon>
        <taxon>Pseudomonadota</taxon>
        <taxon>Alphaproteobacteria</taxon>
        <taxon>Rhodospirillales</taxon>
        <taxon>Thalassobaculaceae</taxon>
        <taxon>Thalassobaculum</taxon>
    </lineage>
</organism>
<dbReference type="InterPro" id="IPR018060">
    <property type="entry name" value="HTH_AraC"/>
</dbReference>
<dbReference type="InterPro" id="IPR050204">
    <property type="entry name" value="AraC_XylS_family_regulators"/>
</dbReference>
<dbReference type="AlphaFoldDB" id="A0A8G2EVM0"/>
<evidence type="ECO:0000313" key="6">
    <source>
        <dbReference type="Proteomes" id="UP000198615"/>
    </source>
</evidence>
<dbReference type="GO" id="GO:0043565">
    <property type="term" value="F:sequence-specific DNA binding"/>
    <property type="evidence" value="ECO:0007669"/>
    <property type="project" value="InterPro"/>
</dbReference>
<feature type="domain" description="HTH araC/xylS-type" evidence="4">
    <location>
        <begin position="210"/>
        <end position="314"/>
    </location>
</feature>
<keyword evidence="1" id="KW-0805">Transcription regulation</keyword>
<evidence type="ECO:0000256" key="1">
    <source>
        <dbReference type="ARBA" id="ARBA00023015"/>
    </source>
</evidence>
<dbReference type="GO" id="GO:0003700">
    <property type="term" value="F:DNA-binding transcription factor activity"/>
    <property type="evidence" value="ECO:0007669"/>
    <property type="project" value="InterPro"/>
</dbReference>
<comment type="caution">
    <text evidence="5">The sequence shown here is derived from an EMBL/GenBank/DDBJ whole genome shotgun (WGS) entry which is preliminary data.</text>
</comment>
<evidence type="ECO:0000256" key="2">
    <source>
        <dbReference type="ARBA" id="ARBA00023125"/>
    </source>
</evidence>
<evidence type="ECO:0000313" key="5">
    <source>
        <dbReference type="EMBL" id="SDF89699.1"/>
    </source>
</evidence>
<dbReference type="InterPro" id="IPR009057">
    <property type="entry name" value="Homeodomain-like_sf"/>
</dbReference>
<keyword evidence="6" id="KW-1185">Reference proteome</keyword>
<dbReference type="PROSITE" id="PS01124">
    <property type="entry name" value="HTH_ARAC_FAMILY_2"/>
    <property type="match status" value="1"/>
</dbReference>
<gene>
    <name evidence="5" type="ORF">SAMN05660686_02735</name>
</gene>
<protein>
    <submittedName>
        <fullName evidence="5">AraC-type DNA-binding protein</fullName>
    </submittedName>
</protein>
<proteinExistence type="predicted"/>